<dbReference type="SUPFAM" id="SSF48498">
    <property type="entry name" value="Tetracyclin repressor-like, C-terminal domain"/>
    <property type="match status" value="1"/>
</dbReference>
<evidence type="ECO:0000256" key="1">
    <source>
        <dbReference type="ARBA" id="ARBA00022491"/>
    </source>
</evidence>
<evidence type="ECO:0000256" key="4">
    <source>
        <dbReference type="ARBA" id="ARBA00023163"/>
    </source>
</evidence>
<dbReference type="OrthoDB" id="329481at2"/>
<keyword evidence="1" id="KW-0678">Repressor</keyword>
<dbReference type="GO" id="GO:0003700">
    <property type="term" value="F:DNA-binding transcription factor activity"/>
    <property type="evidence" value="ECO:0007669"/>
    <property type="project" value="TreeGrafter"/>
</dbReference>
<keyword evidence="2" id="KW-0805">Transcription regulation</keyword>
<keyword evidence="3 5" id="KW-0238">DNA-binding</keyword>
<dbReference type="InterPro" id="IPR004111">
    <property type="entry name" value="Repressor_TetR_C"/>
</dbReference>
<evidence type="ECO:0000259" key="6">
    <source>
        <dbReference type="PROSITE" id="PS50977"/>
    </source>
</evidence>
<dbReference type="RefSeq" id="WP_091099171.1">
    <property type="nucleotide sequence ID" value="NZ_BBZG01000003.1"/>
</dbReference>
<dbReference type="Pfam" id="PF00440">
    <property type="entry name" value="TetR_N"/>
    <property type="match status" value="1"/>
</dbReference>
<reference evidence="7 8" key="1">
    <citation type="submission" date="2016-10" db="EMBL/GenBank/DDBJ databases">
        <authorList>
            <person name="de Groot N.N."/>
        </authorList>
    </citation>
    <scope>NUCLEOTIDE SEQUENCE [LARGE SCALE GENOMIC DNA]</scope>
    <source>
        <strain evidence="7 8">DSM 43357</strain>
    </source>
</reference>
<dbReference type="GO" id="GO:0046677">
    <property type="term" value="P:response to antibiotic"/>
    <property type="evidence" value="ECO:0007669"/>
    <property type="project" value="InterPro"/>
</dbReference>
<dbReference type="InterPro" id="IPR009057">
    <property type="entry name" value="Homeodomain-like_sf"/>
</dbReference>
<proteinExistence type="predicted"/>
<gene>
    <name evidence="7" type="ORF">SAMN05660976_01474</name>
</gene>
<feature type="domain" description="HTH tetR-type" evidence="6">
    <location>
        <begin position="13"/>
        <end position="73"/>
    </location>
</feature>
<dbReference type="PROSITE" id="PS50977">
    <property type="entry name" value="HTH_TETR_2"/>
    <property type="match status" value="1"/>
</dbReference>
<name>A0A1H7L601_9ACTN</name>
<dbReference type="PANTHER" id="PTHR30055:SF151">
    <property type="entry name" value="TRANSCRIPTIONAL REGULATORY PROTEIN"/>
    <property type="match status" value="1"/>
</dbReference>
<dbReference type="AlphaFoldDB" id="A0A1H7L601"/>
<accession>A0A1H7L601</accession>
<evidence type="ECO:0000256" key="2">
    <source>
        <dbReference type="ARBA" id="ARBA00023015"/>
    </source>
</evidence>
<evidence type="ECO:0000313" key="8">
    <source>
        <dbReference type="Proteomes" id="UP000198953"/>
    </source>
</evidence>
<dbReference type="PRINTS" id="PR00455">
    <property type="entry name" value="HTHTETR"/>
</dbReference>
<keyword evidence="4" id="KW-0804">Transcription</keyword>
<dbReference type="STRING" id="46177.SAMN05660976_01474"/>
<dbReference type="PANTHER" id="PTHR30055">
    <property type="entry name" value="HTH-TYPE TRANSCRIPTIONAL REGULATOR RUTR"/>
    <property type="match status" value="1"/>
</dbReference>
<dbReference type="Proteomes" id="UP000198953">
    <property type="component" value="Unassembled WGS sequence"/>
</dbReference>
<sequence length="223" mass="23986">MPTELPTEPPTGRLSRARILAAAIDLVEREGADAVSMRRIASELGVGVMSLYNHVPNKDALLDGVAETVLSGVEFTDDPGAHWTDRVRMQARAFRQIAHHYPRCTMLVVSRQLHSHAGLLPVERALATLRGAGFGGEDAVRALRMFIAFIVGSLLREVGVTPTFAPVHAGTLKAEEVDPALFPEVSALAPLLDSCDHEAEFEFGLELLIQAIGVHAGRGEGAR</sequence>
<dbReference type="GO" id="GO:0000976">
    <property type="term" value="F:transcription cis-regulatory region binding"/>
    <property type="evidence" value="ECO:0007669"/>
    <property type="project" value="TreeGrafter"/>
</dbReference>
<dbReference type="InterPro" id="IPR050109">
    <property type="entry name" value="HTH-type_TetR-like_transc_reg"/>
</dbReference>
<dbReference type="InterPro" id="IPR003012">
    <property type="entry name" value="Tet_transcr_reg_TetR"/>
</dbReference>
<dbReference type="SUPFAM" id="SSF46689">
    <property type="entry name" value="Homeodomain-like"/>
    <property type="match status" value="1"/>
</dbReference>
<evidence type="ECO:0000256" key="3">
    <source>
        <dbReference type="ARBA" id="ARBA00023125"/>
    </source>
</evidence>
<dbReference type="InterPro" id="IPR036271">
    <property type="entry name" value="Tet_transcr_reg_TetR-rel_C_sf"/>
</dbReference>
<evidence type="ECO:0000313" key="7">
    <source>
        <dbReference type="EMBL" id="SEK94459.1"/>
    </source>
</evidence>
<evidence type="ECO:0000256" key="5">
    <source>
        <dbReference type="PROSITE-ProRule" id="PRU00335"/>
    </source>
</evidence>
<dbReference type="EMBL" id="FOBF01000003">
    <property type="protein sequence ID" value="SEK94459.1"/>
    <property type="molecule type" value="Genomic_DNA"/>
</dbReference>
<dbReference type="InterPro" id="IPR001647">
    <property type="entry name" value="HTH_TetR"/>
</dbReference>
<dbReference type="GO" id="GO:0045892">
    <property type="term" value="P:negative regulation of DNA-templated transcription"/>
    <property type="evidence" value="ECO:0007669"/>
    <property type="project" value="InterPro"/>
</dbReference>
<keyword evidence="8" id="KW-1185">Reference proteome</keyword>
<dbReference type="PRINTS" id="PR00400">
    <property type="entry name" value="TETREPRESSOR"/>
</dbReference>
<dbReference type="Pfam" id="PF02909">
    <property type="entry name" value="TetR_C_1"/>
    <property type="match status" value="1"/>
</dbReference>
<protein>
    <submittedName>
        <fullName evidence="7">Transcriptional regulator, TetR family</fullName>
    </submittedName>
</protein>
<dbReference type="Gene3D" id="1.10.357.10">
    <property type="entry name" value="Tetracycline Repressor, domain 2"/>
    <property type="match status" value="1"/>
</dbReference>
<organism evidence="7 8">
    <name type="scientific">Nonomuraea pusilla</name>
    <dbReference type="NCBI Taxonomy" id="46177"/>
    <lineage>
        <taxon>Bacteria</taxon>
        <taxon>Bacillati</taxon>
        <taxon>Actinomycetota</taxon>
        <taxon>Actinomycetes</taxon>
        <taxon>Streptosporangiales</taxon>
        <taxon>Streptosporangiaceae</taxon>
        <taxon>Nonomuraea</taxon>
    </lineage>
</organism>
<feature type="DNA-binding region" description="H-T-H motif" evidence="5">
    <location>
        <begin position="36"/>
        <end position="55"/>
    </location>
</feature>